<comment type="caution">
    <text evidence="2">The sequence shown here is derived from an EMBL/GenBank/DDBJ whole genome shotgun (WGS) entry which is preliminary data.</text>
</comment>
<sequence length="291" mass="32358">MNIDSKPSIGILGGDKRLVYTGKYLEKEGYKVLASGFEKYPEQLSFFLSDFQKNIEESEIVLLPVPPVKEGNLNCVYSEKTVDFGKDILPFLKGKKVFTPMKEKLLALYPKLSECSLFDYGEREDFAVRNAMPTAEGALYVAMGNTEKTICSSRCLVCGCGRIGKVLAPMLKRLWASVWVSARKPEDIGWIEANGMNSLRTDGLEICQLDFDIIFNTVPHMVFDRKLLSRLNKETLIIDLASVPGGVDFQAAEELGIKTIHALSLPGKMSPDTAGKIIKDTVVNMLREAEM</sequence>
<protein>
    <submittedName>
        <fullName evidence="2">Dipicolinate synthase subunit DpsA</fullName>
    </submittedName>
</protein>
<dbReference type="Proteomes" id="UP000824118">
    <property type="component" value="Unassembled WGS sequence"/>
</dbReference>
<reference evidence="2" key="2">
    <citation type="journal article" date="2021" name="PeerJ">
        <title>Extensive microbial diversity within the chicken gut microbiome revealed by metagenomics and culture.</title>
        <authorList>
            <person name="Gilroy R."/>
            <person name="Ravi A."/>
            <person name="Getino M."/>
            <person name="Pursley I."/>
            <person name="Horton D.L."/>
            <person name="Alikhan N.F."/>
            <person name="Baker D."/>
            <person name="Gharbi K."/>
            <person name="Hall N."/>
            <person name="Watson M."/>
            <person name="Adriaenssens E.M."/>
            <person name="Foster-Nyarko E."/>
            <person name="Jarju S."/>
            <person name="Secka A."/>
            <person name="Antonio M."/>
            <person name="Oren A."/>
            <person name="Chaudhuri R.R."/>
            <person name="La Ragione R."/>
            <person name="Hildebrand F."/>
            <person name="Pallen M.J."/>
        </authorList>
    </citation>
    <scope>NUCLEOTIDE SEQUENCE</scope>
    <source>
        <strain evidence="2">ChiGjej1B1-1684</strain>
    </source>
</reference>
<dbReference type="Pfam" id="PF16924">
    <property type="entry name" value="DpaA_N"/>
    <property type="match status" value="1"/>
</dbReference>
<dbReference type="EMBL" id="DVNG01000067">
    <property type="protein sequence ID" value="HIU50283.1"/>
    <property type="molecule type" value="Genomic_DNA"/>
</dbReference>
<organism evidence="2 3">
    <name type="scientific">Candidatus Limousia pullorum</name>
    <dbReference type="NCBI Taxonomy" id="2840860"/>
    <lineage>
        <taxon>Bacteria</taxon>
        <taxon>Bacillati</taxon>
        <taxon>Bacillota</taxon>
        <taxon>Clostridia</taxon>
        <taxon>Eubacteriales</taxon>
        <taxon>Oscillospiraceae</taxon>
        <taxon>Oscillospiraceae incertae sedis</taxon>
        <taxon>Candidatus Limousia</taxon>
    </lineage>
</organism>
<reference evidence="2" key="1">
    <citation type="submission" date="2020-10" db="EMBL/GenBank/DDBJ databases">
        <authorList>
            <person name="Gilroy R."/>
        </authorList>
    </citation>
    <scope>NUCLEOTIDE SEQUENCE</scope>
    <source>
        <strain evidence="2">ChiGjej1B1-1684</strain>
    </source>
</reference>
<gene>
    <name evidence="2" type="primary">dpsA</name>
    <name evidence="2" type="ORF">IAD22_04655</name>
</gene>
<evidence type="ECO:0000313" key="3">
    <source>
        <dbReference type="Proteomes" id="UP000824118"/>
    </source>
</evidence>
<proteinExistence type="predicted"/>
<dbReference type="NCBIfam" id="NF006162">
    <property type="entry name" value="PRK08306.1"/>
    <property type="match status" value="1"/>
</dbReference>
<dbReference type="SUPFAM" id="SSF51735">
    <property type="entry name" value="NAD(P)-binding Rossmann-fold domains"/>
    <property type="match status" value="1"/>
</dbReference>
<dbReference type="Gene3D" id="3.40.50.720">
    <property type="entry name" value="NAD(P)-binding Rossmann-like Domain"/>
    <property type="match status" value="1"/>
</dbReference>
<dbReference type="InterPro" id="IPR036291">
    <property type="entry name" value="NAD(P)-bd_dom_sf"/>
</dbReference>
<accession>A0A9D1LYD6</accession>
<dbReference type="InterPro" id="IPR031629">
    <property type="entry name" value="DpaA_N"/>
</dbReference>
<dbReference type="AlphaFoldDB" id="A0A9D1LYD6"/>
<evidence type="ECO:0000259" key="1">
    <source>
        <dbReference type="Pfam" id="PF16924"/>
    </source>
</evidence>
<evidence type="ECO:0000313" key="2">
    <source>
        <dbReference type="EMBL" id="HIU50283.1"/>
    </source>
</evidence>
<feature type="domain" description="Dipicolinate synthase subunit A N-terminal" evidence="1">
    <location>
        <begin position="9"/>
        <end position="107"/>
    </location>
</feature>
<name>A0A9D1LYD6_9FIRM</name>